<keyword evidence="5 8" id="KW-0812">Transmembrane</keyword>
<reference evidence="10 11" key="1">
    <citation type="submission" date="2024-12" db="EMBL/GenBank/DDBJ databases">
        <title>The unique morphological basis and parallel evolutionary history of personate flowers in Penstemon.</title>
        <authorList>
            <person name="Depatie T.H."/>
            <person name="Wessinger C.A."/>
        </authorList>
    </citation>
    <scope>NUCLEOTIDE SEQUENCE [LARGE SCALE GENOMIC DNA]</scope>
    <source>
        <strain evidence="10">WTNN_2</strain>
        <tissue evidence="10">Leaf</tissue>
    </source>
</reference>
<evidence type="ECO:0000256" key="7">
    <source>
        <dbReference type="ARBA" id="ARBA00023136"/>
    </source>
</evidence>
<keyword evidence="11" id="KW-1185">Reference proteome</keyword>
<keyword evidence="6 8" id="KW-1133">Transmembrane helix</keyword>
<dbReference type="PANTHER" id="PTHR33573">
    <property type="entry name" value="CASP-LIKE PROTEIN 4A4"/>
    <property type="match status" value="1"/>
</dbReference>
<dbReference type="GO" id="GO:0005886">
    <property type="term" value="C:plasma membrane"/>
    <property type="evidence" value="ECO:0007669"/>
    <property type="project" value="UniProtKB-SubCell"/>
</dbReference>
<comment type="subunit">
    <text evidence="3 8">Homodimer and heterodimers.</text>
</comment>
<accession>A0ABD3TFH7</accession>
<evidence type="ECO:0000313" key="10">
    <source>
        <dbReference type="EMBL" id="KAL3835283.1"/>
    </source>
</evidence>
<feature type="transmembrane region" description="Helical" evidence="8">
    <location>
        <begin position="21"/>
        <end position="41"/>
    </location>
</feature>
<dbReference type="AlphaFoldDB" id="A0ABD3TFH7"/>
<feature type="transmembrane region" description="Helical" evidence="8">
    <location>
        <begin position="61"/>
        <end position="84"/>
    </location>
</feature>
<name>A0ABD3TFH7_9LAMI</name>
<evidence type="ECO:0000256" key="3">
    <source>
        <dbReference type="ARBA" id="ARBA00011489"/>
    </source>
</evidence>
<evidence type="ECO:0000256" key="1">
    <source>
        <dbReference type="ARBA" id="ARBA00004651"/>
    </source>
</evidence>
<dbReference type="EMBL" id="JBJXBP010000004">
    <property type="protein sequence ID" value="KAL3835283.1"/>
    <property type="molecule type" value="Genomic_DNA"/>
</dbReference>
<feature type="domain" description="Casparian strip membrane protein" evidence="9">
    <location>
        <begin position="21"/>
        <end position="155"/>
    </location>
</feature>
<comment type="subcellular location">
    <subcellularLocation>
        <location evidence="1 8">Cell membrane</location>
        <topology evidence="1 8">Multi-pass membrane protein</topology>
    </subcellularLocation>
</comment>
<proteinExistence type="inferred from homology"/>
<keyword evidence="4 8" id="KW-1003">Cell membrane</keyword>
<dbReference type="InterPro" id="IPR006702">
    <property type="entry name" value="CASP_dom"/>
</dbReference>
<evidence type="ECO:0000256" key="6">
    <source>
        <dbReference type="ARBA" id="ARBA00022989"/>
    </source>
</evidence>
<feature type="transmembrane region" description="Helical" evidence="8">
    <location>
        <begin position="140"/>
        <end position="163"/>
    </location>
</feature>
<comment type="similarity">
    <text evidence="2 8">Belongs to the Casparian strip membrane proteins (CASP) family.</text>
</comment>
<evidence type="ECO:0000256" key="8">
    <source>
        <dbReference type="RuleBase" id="RU361233"/>
    </source>
</evidence>
<evidence type="ECO:0000256" key="2">
    <source>
        <dbReference type="ARBA" id="ARBA00007651"/>
    </source>
</evidence>
<evidence type="ECO:0000259" key="9">
    <source>
        <dbReference type="Pfam" id="PF04535"/>
    </source>
</evidence>
<organism evidence="10 11">
    <name type="scientific">Penstemon smallii</name>
    <dbReference type="NCBI Taxonomy" id="265156"/>
    <lineage>
        <taxon>Eukaryota</taxon>
        <taxon>Viridiplantae</taxon>
        <taxon>Streptophyta</taxon>
        <taxon>Embryophyta</taxon>
        <taxon>Tracheophyta</taxon>
        <taxon>Spermatophyta</taxon>
        <taxon>Magnoliopsida</taxon>
        <taxon>eudicotyledons</taxon>
        <taxon>Gunneridae</taxon>
        <taxon>Pentapetalae</taxon>
        <taxon>asterids</taxon>
        <taxon>lamiids</taxon>
        <taxon>Lamiales</taxon>
        <taxon>Plantaginaceae</taxon>
        <taxon>Cheloneae</taxon>
        <taxon>Penstemon</taxon>
    </lineage>
</organism>
<dbReference type="PANTHER" id="PTHR33573:SF14">
    <property type="entry name" value="CASP-LIKE PROTEIN"/>
    <property type="match status" value="1"/>
</dbReference>
<keyword evidence="7 8" id="KW-0472">Membrane</keyword>
<sequence>MSGADQYDDETSGHGSSVRALTARVGTLGSLIVSIALLKTTDVTLDNVQLLTYKDFHSYKYMFYAMLIGLAYTVLQVPFAIYYMRRKKHMINNFSFLKFVFYADKVMVFVLATGVGAAFGATMDLKKVRWEVDNSRLQDFFTMIYVSAAFLLVGCLTSGISSVHSSLALSKF</sequence>
<dbReference type="Pfam" id="PF04535">
    <property type="entry name" value="CASP_dom"/>
    <property type="match status" value="1"/>
</dbReference>
<protein>
    <recommendedName>
        <fullName evidence="8">CASP-like protein</fullName>
    </recommendedName>
</protein>
<evidence type="ECO:0000313" key="11">
    <source>
        <dbReference type="Proteomes" id="UP001634393"/>
    </source>
</evidence>
<feature type="transmembrane region" description="Helical" evidence="8">
    <location>
        <begin position="96"/>
        <end position="120"/>
    </location>
</feature>
<dbReference type="Proteomes" id="UP001634393">
    <property type="component" value="Unassembled WGS sequence"/>
</dbReference>
<evidence type="ECO:0000256" key="4">
    <source>
        <dbReference type="ARBA" id="ARBA00022475"/>
    </source>
</evidence>
<evidence type="ECO:0000256" key="5">
    <source>
        <dbReference type="ARBA" id="ARBA00022692"/>
    </source>
</evidence>
<comment type="caution">
    <text evidence="10">The sequence shown here is derived from an EMBL/GenBank/DDBJ whole genome shotgun (WGS) entry which is preliminary data.</text>
</comment>
<gene>
    <name evidence="10" type="ORF">ACJIZ3_010019</name>
</gene>